<feature type="transmembrane region" description="Helical" evidence="9">
    <location>
        <begin position="71"/>
        <end position="92"/>
    </location>
</feature>
<dbReference type="Pfam" id="PF00059">
    <property type="entry name" value="Lectin_C"/>
    <property type="match status" value="1"/>
</dbReference>
<keyword evidence="4" id="KW-0735">Signal-anchor</keyword>
<dbReference type="InterPro" id="IPR033992">
    <property type="entry name" value="NKR-like_CTLD"/>
</dbReference>
<dbReference type="GO" id="GO:0002223">
    <property type="term" value="P:stimulatory C-type lectin receptor signaling pathway"/>
    <property type="evidence" value="ECO:0007669"/>
    <property type="project" value="TreeGrafter"/>
</dbReference>
<dbReference type="GeneID" id="114513848"/>
<evidence type="ECO:0000256" key="6">
    <source>
        <dbReference type="ARBA" id="ARBA00023136"/>
    </source>
</evidence>
<keyword evidence="3" id="KW-0430">Lectin</keyword>
<dbReference type="PANTHER" id="PTHR22800">
    <property type="entry name" value="C-TYPE LECTIN PROTEINS"/>
    <property type="match status" value="1"/>
</dbReference>
<keyword evidence="7" id="KW-0325">Glycoprotein</keyword>
<evidence type="ECO:0000256" key="1">
    <source>
        <dbReference type="ARBA" id="ARBA00004606"/>
    </source>
</evidence>
<dbReference type="InterPro" id="IPR050919">
    <property type="entry name" value="NKG2/CD94_NK_receptors"/>
</dbReference>
<dbReference type="SUPFAM" id="SSF56436">
    <property type="entry name" value="C-type lectin-like"/>
    <property type="match status" value="1"/>
</dbReference>
<dbReference type="SMART" id="SM00034">
    <property type="entry name" value="CLECT"/>
    <property type="match status" value="1"/>
</dbReference>
<dbReference type="InterPro" id="IPR001304">
    <property type="entry name" value="C-type_lectin-like"/>
</dbReference>
<dbReference type="GO" id="GO:0045954">
    <property type="term" value="P:positive regulation of natural killer cell mediated cytotoxicity"/>
    <property type="evidence" value="ECO:0007669"/>
    <property type="project" value="TreeGrafter"/>
</dbReference>
<dbReference type="OrthoDB" id="10059571at2759"/>
<dbReference type="InterPro" id="IPR016186">
    <property type="entry name" value="C-type_lectin-like/link_sf"/>
</dbReference>
<evidence type="ECO:0000256" key="9">
    <source>
        <dbReference type="SAM" id="Phobius"/>
    </source>
</evidence>
<evidence type="ECO:0000256" key="7">
    <source>
        <dbReference type="ARBA" id="ARBA00023180"/>
    </source>
</evidence>
<protein>
    <submittedName>
        <fullName evidence="12">NKG2-A/NKG2-B type II integral membrane protein-like</fullName>
    </submittedName>
</protein>
<feature type="region of interest" description="Disordered" evidence="8">
    <location>
        <begin position="1"/>
        <end position="33"/>
    </location>
</feature>
<dbReference type="RefSeq" id="XP_035875233.1">
    <property type="nucleotide sequence ID" value="XM_036019340.1"/>
</dbReference>
<sequence>MSDQRVTYAELNLAKDAKRQHKKPKGTKGSIPGTEQELTYAELNLQNASQDLQESDKNGHCRAFLSPPEKLAAGILGVICLVLMTTVVTTAVNQPYHCGRCPPEWVTYSNNCYYISTEGKTWNESLMACASKSSNLLYIDNEEEMNFLKIFKIHPWTGLSQRNNTNSWVWTIGTTLSSELFAKTSKLDKNCVYWNFQTHNFYSESCVENRIYICKHVTLAHLNLV</sequence>
<dbReference type="Proteomes" id="UP000504628">
    <property type="component" value="Chromosome 2"/>
</dbReference>
<evidence type="ECO:0000256" key="4">
    <source>
        <dbReference type="ARBA" id="ARBA00022968"/>
    </source>
</evidence>
<reference evidence="12" key="1">
    <citation type="submission" date="2025-08" db="UniProtKB">
        <authorList>
            <consortium name="RefSeq"/>
        </authorList>
    </citation>
    <scope>IDENTIFICATION</scope>
    <source>
        <tissue evidence="12">Muscle</tissue>
    </source>
</reference>
<dbReference type="GO" id="GO:0016020">
    <property type="term" value="C:membrane"/>
    <property type="evidence" value="ECO:0007669"/>
    <property type="project" value="UniProtKB-SubCell"/>
</dbReference>
<keyword evidence="2 9" id="KW-0812">Transmembrane</keyword>
<proteinExistence type="predicted"/>
<dbReference type="InterPro" id="IPR016187">
    <property type="entry name" value="CTDL_fold"/>
</dbReference>
<dbReference type="CDD" id="cd03593">
    <property type="entry name" value="CLECT_NK_receptors_like"/>
    <property type="match status" value="1"/>
</dbReference>
<evidence type="ECO:0000259" key="10">
    <source>
        <dbReference type="PROSITE" id="PS50041"/>
    </source>
</evidence>
<evidence type="ECO:0000256" key="5">
    <source>
        <dbReference type="ARBA" id="ARBA00022989"/>
    </source>
</evidence>
<dbReference type="PANTHER" id="PTHR22800:SF255">
    <property type="entry name" value="C-TYPE LECTIN DOMAIN-CONTAINING PROTEIN"/>
    <property type="match status" value="1"/>
</dbReference>
<evidence type="ECO:0000313" key="12">
    <source>
        <dbReference type="RefSeq" id="XP_035875233.1"/>
    </source>
</evidence>
<comment type="subcellular location">
    <subcellularLocation>
        <location evidence="1">Membrane</location>
        <topology evidence="1">Single-pass type II membrane protein</topology>
    </subcellularLocation>
</comment>
<feature type="domain" description="C-type lectin" evidence="10">
    <location>
        <begin position="108"/>
        <end position="215"/>
    </location>
</feature>
<evidence type="ECO:0000313" key="11">
    <source>
        <dbReference type="Proteomes" id="UP000504628"/>
    </source>
</evidence>
<name>A0A7E6D7J9_9CHIR</name>
<evidence type="ECO:0000256" key="2">
    <source>
        <dbReference type="ARBA" id="ARBA00022692"/>
    </source>
</evidence>
<dbReference type="FunCoup" id="A0A7E6D7J9">
    <property type="interactions" value="84"/>
</dbReference>
<organism evidence="11 12">
    <name type="scientific">Phyllostomus discolor</name>
    <name type="common">pale spear-nosed bat</name>
    <dbReference type="NCBI Taxonomy" id="89673"/>
    <lineage>
        <taxon>Eukaryota</taxon>
        <taxon>Metazoa</taxon>
        <taxon>Chordata</taxon>
        <taxon>Craniata</taxon>
        <taxon>Vertebrata</taxon>
        <taxon>Euteleostomi</taxon>
        <taxon>Mammalia</taxon>
        <taxon>Eutheria</taxon>
        <taxon>Laurasiatheria</taxon>
        <taxon>Chiroptera</taxon>
        <taxon>Yangochiroptera</taxon>
        <taxon>Phyllostomidae</taxon>
        <taxon>Phyllostominae</taxon>
        <taxon>Phyllostomus</taxon>
    </lineage>
</organism>
<dbReference type="AlphaFoldDB" id="A0A7E6D7J9"/>
<keyword evidence="11" id="KW-1185">Reference proteome</keyword>
<dbReference type="KEGG" id="pdic:114513848"/>
<dbReference type="PROSITE" id="PS50041">
    <property type="entry name" value="C_TYPE_LECTIN_2"/>
    <property type="match status" value="1"/>
</dbReference>
<gene>
    <name evidence="12" type="primary">LOC114513848</name>
</gene>
<keyword evidence="6 9" id="KW-0472">Membrane</keyword>
<dbReference type="InParanoid" id="A0A7E6D7J9"/>
<evidence type="ECO:0000256" key="8">
    <source>
        <dbReference type="SAM" id="MobiDB-lite"/>
    </source>
</evidence>
<dbReference type="Gene3D" id="3.10.100.10">
    <property type="entry name" value="Mannose-Binding Protein A, subunit A"/>
    <property type="match status" value="1"/>
</dbReference>
<accession>A0A7E6D7J9</accession>
<keyword evidence="5 9" id="KW-1133">Transmembrane helix</keyword>
<evidence type="ECO:0000256" key="3">
    <source>
        <dbReference type="ARBA" id="ARBA00022734"/>
    </source>
</evidence>
<dbReference type="GO" id="GO:0030246">
    <property type="term" value="F:carbohydrate binding"/>
    <property type="evidence" value="ECO:0007669"/>
    <property type="project" value="UniProtKB-KW"/>
</dbReference>